<dbReference type="InterPro" id="IPR014239">
    <property type="entry name" value="YpeB_PepSY1-2"/>
</dbReference>
<dbReference type="Pfam" id="PF14620">
    <property type="entry name" value="YPEB_PepSY1-2"/>
    <property type="match status" value="1"/>
</dbReference>
<dbReference type="AlphaFoldDB" id="A0A6N8CTE5"/>
<dbReference type="Proteomes" id="UP000440978">
    <property type="component" value="Unassembled WGS sequence"/>
</dbReference>
<dbReference type="EMBL" id="WNHB01000005">
    <property type="protein sequence ID" value="MTT31256.1"/>
    <property type="molecule type" value="Genomic_DNA"/>
</dbReference>
<dbReference type="NCBIfam" id="TIGR02889">
    <property type="entry name" value="spore_YpeB"/>
    <property type="match status" value="1"/>
</dbReference>
<organism evidence="3 4">
    <name type="scientific">Terrilactibacillus tamarindi</name>
    <dbReference type="NCBI Taxonomy" id="2599694"/>
    <lineage>
        <taxon>Bacteria</taxon>
        <taxon>Bacillati</taxon>
        <taxon>Bacillota</taxon>
        <taxon>Bacilli</taxon>
        <taxon>Bacillales</taxon>
        <taxon>Bacillaceae</taxon>
        <taxon>Terrilactibacillus</taxon>
    </lineage>
</organism>
<evidence type="ECO:0000259" key="2">
    <source>
        <dbReference type="Pfam" id="PF20769"/>
    </source>
</evidence>
<gene>
    <name evidence="3" type="primary">ypeB</name>
    <name evidence="3" type="ORF">GMB86_04395</name>
</gene>
<dbReference type="InterPro" id="IPR048402">
    <property type="entry name" value="YpeB_N"/>
</dbReference>
<proteinExistence type="predicted"/>
<name>A0A6N8CTE5_9BACI</name>
<dbReference type="Pfam" id="PF20769">
    <property type="entry name" value="YPEB_N"/>
    <property type="match status" value="1"/>
</dbReference>
<feature type="domain" description="Sporulation protein YpeB N-terminal" evidence="2">
    <location>
        <begin position="27"/>
        <end position="162"/>
    </location>
</feature>
<protein>
    <submittedName>
        <fullName evidence="3">Germination protein YpeB</fullName>
    </submittedName>
</protein>
<accession>A0A6N8CTE5</accession>
<evidence type="ECO:0000259" key="1">
    <source>
        <dbReference type="Pfam" id="PF14620"/>
    </source>
</evidence>
<sequence>MFRSILIAILALSVIGFSYWGYEEHQEKNDILIHAENNYQQAFHELAYYIDQLHNQIGSTLAMKTQDSMRPQLADVWRLSTLAHGFIGELPLTLMPFNKTNEFLAKVGEFSYEKGIKETRDKEISDSDYKKLQKLYSQSKEVEDGLRDVENVVMTNHLRWMDVELALSSHKQKMDNQVIDGLKTVDAKSADYTKSFEMTSPKNAVTQDKTFTNLSGPKINQKEAIQRFKSFIDDQNMKVKNIELTGRNGKKDSYTLSMENKSNQKSVSGQVSKQGGHVIWFMKQREANYDKVTLYEATQKANKYLNKRKINNMVLVQSDQYDHVGLLTYVLKKENVRIYPASIRIKVALDTGEVIGFDQTDYLYNRKIHVNLKPKLKKQAVIDHLSNKIKVQEVHLVVFQNEQNQNVLCYEILATQDQHSYRILINANTNDQEKVELLNG</sequence>
<reference evidence="3 4" key="1">
    <citation type="submission" date="2019-11" db="EMBL/GenBank/DDBJ databases">
        <title>Terrilactibacillus tamarindus sp. nov. BCM23-1 isolated from bark of Tamarindus indica.</title>
        <authorList>
            <person name="Kingkaew E."/>
            <person name="Tanasupawat S."/>
        </authorList>
    </citation>
    <scope>NUCLEOTIDE SEQUENCE [LARGE SCALE GENOMIC DNA]</scope>
    <source>
        <strain evidence="3 4">BCM23-1</strain>
    </source>
</reference>
<dbReference type="RefSeq" id="WP_155217209.1">
    <property type="nucleotide sequence ID" value="NZ_WNHB01000005.1"/>
</dbReference>
<keyword evidence="4" id="KW-1185">Reference proteome</keyword>
<dbReference type="OrthoDB" id="2372097at2"/>
<evidence type="ECO:0000313" key="4">
    <source>
        <dbReference type="Proteomes" id="UP000440978"/>
    </source>
</evidence>
<comment type="caution">
    <text evidence="3">The sequence shown here is derived from an EMBL/GenBank/DDBJ whole genome shotgun (WGS) entry which is preliminary data.</text>
</comment>
<evidence type="ECO:0000313" key="3">
    <source>
        <dbReference type="EMBL" id="MTT31256.1"/>
    </source>
</evidence>
<dbReference type="GO" id="GO:0009847">
    <property type="term" value="P:spore germination"/>
    <property type="evidence" value="ECO:0007669"/>
    <property type="project" value="InterPro"/>
</dbReference>
<feature type="domain" description="Sporulation protein YpeB PepSY1 and PepSY2" evidence="1">
    <location>
        <begin position="181"/>
        <end position="367"/>
    </location>
</feature>